<dbReference type="PANTHER" id="PTHR43745">
    <property type="entry name" value="NITROREDUCTASE MJ1384-RELATED"/>
    <property type="match status" value="1"/>
</dbReference>
<dbReference type="Pfam" id="PF00881">
    <property type="entry name" value="Nitroreductase"/>
    <property type="match status" value="1"/>
</dbReference>
<dbReference type="PANTHER" id="PTHR43745:SF2">
    <property type="entry name" value="NITROREDUCTASE MJ1384-RELATED"/>
    <property type="match status" value="1"/>
</dbReference>
<dbReference type="eggNOG" id="COG0778">
    <property type="taxonomic scope" value="Bacteria"/>
</dbReference>
<dbReference type="AlphaFoldDB" id="I2Q666"/>
<dbReference type="InterPro" id="IPR052544">
    <property type="entry name" value="Bacteriocin_Proc_Enz"/>
</dbReference>
<dbReference type="HOGENOM" id="CLU_059362_1_0_7"/>
<dbReference type="GO" id="GO:0016491">
    <property type="term" value="F:oxidoreductase activity"/>
    <property type="evidence" value="ECO:0007669"/>
    <property type="project" value="InterPro"/>
</dbReference>
<name>I2Q666_9BACT</name>
<dbReference type="InterPro" id="IPR000415">
    <property type="entry name" value="Nitroreductase-like"/>
</dbReference>
<evidence type="ECO:0000259" key="2">
    <source>
        <dbReference type="Pfam" id="PF00881"/>
    </source>
</evidence>
<feature type="domain" description="Nitroreductase" evidence="2">
    <location>
        <begin position="47"/>
        <end position="213"/>
    </location>
</feature>
<dbReference type="OrthoDB" id="9801593at2"/>
<evidence type="ECO:0000313" key="3">
    <source>
        <dbReference type="EMBL" id="EIG55272.1"/>
    </source>
</evidence>
<protein>
    <submittedName>
        <fullName evidence="3">Nitroreductase</fullName>
    </submittedName>
</protein>
<organism evidence="3">
    <name type="scientific">Desulfovibrio sp. U5L</name>
    <dbReference type="NCBI Taxonomy" id="596152"/>
    <lineage>
        <taxon>Bacteria</taxon>
        <taxon>Pseudomonadati</taxon>
        <taxon>Thermodesulfobacteriota</taxon>
        <taxon>Desulfovibrionia</taxon>
        <taxon>Desulfovibrionales</taxon>
        <taxon>Desulfovibrionaceae</taxon>
        <taxon>Desulfovibrio</taxon>
    </lineage>
</organism>
<reference evidence="3" key="1">
    <citation type="submission" date="2011-11" db="EMBL/GenBank/DDBJ databases">
        <title>Improved High-Quality Draft sequence of Desulfovibrio sp. U5L.</title>
        <authorList>
            <consortium name="US DOE Joint Genome Institute"/>
            <person name="Lucas S."/>
            <person name="Han J."/>
            <person name="Lapidus A."/>
            <person name="Cheng J.-F."/>
            <person name="Goodwin L."/>
            <person name="Pitluck S."/>
            <person name="Peters L."/>
            <person name="Ovchinnikova G."/>
            <person name="Held B."/>
            <person name="Detter J.C."/>
            <person name="Han C."/>
            <person name="Tapia R."/>
            <person name="Land M."/>
            <person name="Hauser L."/>
            <person name="Kyrpides N."/>
            <person name="Ivanova N."/>
            <person name="Pagani I."/>
            <person name="Gabster J."/>
            <person name="Walker C."/>
            <person name="Stolyar S."/>
            <person name="Stahl D."/>
            <person name="Arkin A."/>
            <person name="Dehal P."/>
            <person name="Hazen T."/>
            <person name="Woyke T."/>
        </authorList>
    </citation>
    <scope>NUCLEOTIDE SEQUENCE [LARGE SCALE GENOMIC DNA]</scope>
    <source>
        <strain evidence="3">U5L</strain>
    </source>
</reference>
<evidence type="ECO:0000256" key="1">
    <source>
        <dbReference type="SAM" id="SignalP"/>
    </source>
</evidence>
<accession>I2Q666</accession>
<dbReference type="PROSITE" id="PS51257">
    <property type="entry name" value="PROKAR_LIPOPROTEIN"/>
    <property type="match status" value="1"/>
</dbReference>
<dbReference type="SUPFAM" id="SSF55469">
    <property type="entry name" value="FMN-dependent nitroreductase-like"/>
    <property type="match status" value="1"/>
</dbReference>
<dbReference type="EMBL" id="JH600068">
    <property type="protein sequence ID" value="EIG55272.1"/>
    <property type="molecule type" value="Genomic_DNA"/>
</dbReference>
<sequence length="216" mass="22486">MDRRAFLTAAGVMAACCGVPGAALAQKQAALPAPAKPGAKTLEAALSSRQTRRDFDTRPLPEDVLSGLLWAANGVNRPESGKHTAPTAQNRQEIEIYVAKADGLFLYEPKDHALAKLSGDDLRAATGKQAFAATAPVNLVYVADMAKVAGSSAEDKAFYAGADTGFVSQNVYLYCAAMDLATVVRASIDTAALAKAMGLPATKRVTLAQTVGYPKG</sequence>
<dbReference type="STRING" id="596152.DesU5LDRAFT_3651"/>
<dbReference type="InterPro" id="IPR029479">
    <property type="entry name" value="Nitroreductase"/>
</dbReference>
<keyword evidence="1" id="KW-0732">Signal</keyword>
<dbReference type="CDD" id="cd02142">
    <property type="entry name" value="McbC_SagB-like_oxidoreductase"/>
    <property type="match status" value="1"/>
</dbReference>
<dbReference type="Gene3D" id="3.40.109.10">
    <property type="entry name" value="NADH Oxidase"/>
    <property type="match status" value="1"/>
</dbReference>
<gene>
    <name evidence="3" type="ORF">DesU5LDRAFT_3651</name>
</gene>
<proteinExistence type="predicted"/>
<feature type="signal peptide" evidence="1">
    <location>
        <begin position="1"/>
        <end position="25"/>
    </location>
</feature>
<feature type="chain" id="PRO_5003664424" evidence="1">
    <location>
        <begin position="26"/>
        <end position="216"/>
    </location>
</feature>